<dbReference type="EMBL" id="SFAV01000265">
    <property type="protein sequence ID" value="TRU84051.1"/>
    <property type="molecule type" value="Genomic_DNA"/>
</dbReference>
<dbReference type="AlphaFoldDB" id="A0A552IKP3"/>
<organism evidence="2 3">
    <name type="scientific">Microcystis novacekii Mn_MB_F_20050700_S1D</name>
    <dbReference type="NCBI Taxonomy" id="2486266"/>
    <lineage>
        <taxon>Bacteria</taxon>
        <taxon>Bacillati</taxon>
        <taxon>Cyanobacteriota</taxon>
        <taxon>Cyanophyceae</taxon>
        <taxon>Oscillatoriophycideae</taxon>
        <taxon>Chroococcales</taxon>
        <taxon>Microcystaceae</taxon>
        <taxon>Microcystis</taxon>
    </lineage>
</organism>
<proteinExistence type="predicted"/>
<evidence type="ECO:0000256" key="1">
    <source>
        <dbReference type="SAM" id="MobiDB-lite"/>
    </source>
</evidence>
<dbReference type="Proteomes" id="UP000319191">
    <property type="component" value="Unassembled WGS sequence"/>
</dbReference>
<evidence type="ECO:0000313" key="3">
    <source>
        <dbReference type="Proteomes" id="UP000319191"/>
    </source>
</evidence>
<feature type="non-terminal residue" evidence="2">
    <location>
        <position position="282"/>
    </location>
</feature>
<gene>
    <name evidence="2" type="ORF">EWV54_18705</name>
</gene>
<evidence type="ECO:0000313" key="2">
    <source>
        <dbReference type="EMBL" id="TRU84051.1"/>
    </source>
</evidence>
<comment type="caution">
    <text evidence="2">The sequence shown here is derived from an EMBL/GenBank/DDBJ whole genome shotgun (WGS) entry which is preliminary data.</text>
</comment>
<reference evidence="2 3" key="1">
    <citation type="submission" date="2019-01" db="EMBL/GenBank/DDBJ databases">
        <title>Coherence of Microcystis species and biogeography revealed through population genomics.</title>
        <authorList>
            <person name="Perez-Carrascal O.M."/>
            <person name="Terrat Y."/>
            <person name="Giani A."/>
            <person name="Fortin N."/>
            <person name="Tromas N."/>
            <person name="Shapiro B.J."/>
        </authorList>
    </citation>
    <scope>NUCLEOTIDE SEQUENCE [LARGE SCALE GENOMIC DNA]</scope>
    <source>
        <strain evidence="2">Mn_MB_F_20050700_S1D</strain>
    </source>
</reference>
<accession>A0A552IKP3</accession>
<feature type="compositionally biased region" description="Polar residues" evidence="1">
    <location>
        <begin position="53"/>
        <end position="67"/>
    </location>
</feature>
<name>A0A552IKP3_9CHRO</name>
<dbReference type="SUPFAM" id="SSF51445">
    <property type="entry name" value="(Trans)glycosidases"/>
    <property type="match status" value="1"/>
</dbReference>
<dbReference type="InterPro" id="IPR017853">
    <property type="entry name" value="GH"/>
</dbReference>
<protein>
    <recommendedName>
        <fullName evidence="4">Alpha-amylase</fullName>
    </recommendedName>
</protein>
<sequence length="282" mass="31934">MATPIQSLTQLDFASRSPIGGLFPSLIAWEDHVFYFLTLDRFSDGREKGYKDNQGNPVRSGTTSPYSPTDAENAVKTEAALGIDDIPDKLEYLVKGYRNPTDYFSLFRNSELVNKDSHIWFRNKVVTSFDDHDQVRKGNQKARFCADAHASKVALNVLALNALTLGIPCIYYGSEQCFDGRGGSDRYIRESMFGGEFGAFRTRGLHFFNEDNRVYQELAKVLEIRRQNIVLRRGRQYLRPISAPDDGVRFSLPEMVGGQIRSLVPWSRIFNGQEVLLAINTD</sequence>
<dbReference type="PANTHER" id="PTHR10357">
    <property type="entry name" value="ALPHA-AMYLASE FAMILY MEMBER"/>
    <property type="match status" value="1"/>
</dbReference>
<dbReference type="PANTHER" id="PTHR10357:SF209">
    <property type="entry name" value="PERIPLASMIC ALPHA-AMYLASE"/>
    <property type="match status" value="1"/>
</dbReference>
<feature type="region of interest" description="Disordered" evidence="1">
    <location>
        <begin position="48"/>
        <end position="70"/>
    </location>
</feature>
<evidence type="ECO:0008006" key="4">
    <source>
        <dbReference type="Google" id="ProtNLM"/>
    </source>
</evidence>
<dbReference type="Gene3D" id="3.20.20.80">
    <property type="entry name" value="Glycosidases"/>
    <property type="match status" value="1"/>
</dbReference>